<dbReference type="SUPFAM" id="SSF88713">
    <property type="entry name" value="Glycoside hydrolase/deacetylase"/>
    <property type="match status" value="1"/>
</dbReference>
<feature type="non-terminal residue" evidence="2">
    <location>
        <position position="1"/>
    </location>
</feature>
<dbReference type="Gene3D" id="3.20.20.370">
    <property type="entry name" value="Glycoside hydrolase/deacetylase"/>
    <property type="match status" value="1"/>
</dbReference>
<reference evidence="2 3" key="1">
    <citation type="submission" date="2015-11" db="EMBL/GenBank/DDBJ databases">
        <authorList>
            <person name="Varghese N."/>
        </authorList>
    </citation>
    <scope>NUCLEOTIDE SEQUENCE [LARGE SCALE GENOMIC DNA]</scope>
    <source>
        <strain evidence="2 3">JGI-25</strain>
    </source>
</reference>
<name>A0A916LKM0_KRYT1</name>
<organism evidence="2 3">
    <name type="scientific">Kryptobacter tengchongensis</name>
    <dbReference type="NCBI Taxonomy" id="1643429"/>
    <lineage>
        <taxon>Bacteria</taxon>
        <taxon>Pseudomonadati</taxon>
        <taxon>Candidatus Kryptoniota</taxon>
        <taxon>Candidatus Kryptobacter</taxon>
    </lineage>
</organism>
<evidence type="ECO:0000259" key="1">
    <source>
        <dbReference type="Pfam" id="PF23019"/>
    </source>
</evidence>
<comment type="caution">
    <text evidence="2">The sequence shown here is derived from an EMBL/GenBank/DDBJ whole genome shotgun (WGS) entry which is preliminary data.</text>
</comment>
<accession>A0A916LKM0</accession>
<dbReference type="AlphaFoldDB" id="A0A916LKM0"/>
<protein>
    <recommendedName>
        <fullName evidence="1">DUF7033 domain-containing protein</fullName>
    </recommendedName>
</protein>
<dbReference type="EMBL" id="CZVV01000140">
    <property type="protein sequence ID" value="CUT04934.1"/>
    <property type="molecule type" value="Genomic_DNA"/>
</dbReference>
<dbReference type="Pfam" id="PF23019">
    <property type="entry name" value="DUF7033"/>
    <property type="match status" value="1"/>
</dbReference>
<dbReference type="InterPro" id="IPR054297">
    <property type="entry name" value="DUF7033"/>
</dbReference>
<feature type="domain" description="DUF7033" evidence="1">
    <location>
        <begin position="129"/>
        <end position="217"/>
    </location>
</feature>
<dbReference type="RefSeq" id="WP_234696805.1">
    <property type="nucleotide sequence ID" value="NZ_CZVV01000140.1"/>
</dbReference>
<evidence type="ECO:0000313" key="2">
    <source>
        <dbReference type="EMBL" id="CUT04934.1"/>
    </source>
</evidence>
<evidence type="ECO:0000313" key="3">
    <source>
        <dbReference type="Proteomes" id="UP000243105"/>
    </source>
</evidence>
<dbReference type="Proteomes" id="UP000243105">
    <property type="component" value="Unassembled WGS sequence"/>
</dbReference>
<proteinExistence type="predicted"/>
<sequence>VNRMSLKVLLDVEIPSHRKRIEYVLKNFSLLYKVDLNFVNSYEEVSGEELFIFYGEDFKDEGKGIFIRKSELAIELFEGRKAYDEVLDVASVHFVSLVAPMIPDEFGNFALPVFFKTGEPVFEIENNKINFDILSCAFYFLSSWDERVKNKKDEIGRFPDDENLLVKLGVSNFPIVNFYFHVLKFFIEKSGFNVDNRKWNGKTFSVCLTHDVDVLRKWSAFGVYNEVMNKFIMGREDIQARRERFAKFIYFFAKGEDPYRVGMKKLIEFEKSQGVKSTFFLKSGRTSKYDARYKWDKFFLDFVDDLKRSGFEIALHPSFETFNSFELMKEEKLKLENFINLKVNGVRQHYLRYDFKITPSIHDGLNFKYDSTLGFNLRQGFRCGYAFPYKIYDVEKNVELEVYEIPLVFMDAVYQYGRSSKGIEEILVEVVNLAKVVKSFGGVFTVLFHNFVYDEFDFKGWDFIYEEFLKFAINSDAFVGSCSEILDLFESEWIS</sequence>
<dbReference type="InterPro" id="IPR011330">
    <property type="entry name" value="Glyco_hydro/deAcase_b/a-brl"/>
</dbReference>
<dbReference type="CDD" id="cd10931">
    <property type="entry name" value="CE4_u7"/>
    <property type="match status" value="1"/>
</dbReference>
<dbReference type="GO" id="GO:0005975">
    <property type="term" value="P:carbohydrate metabolic process"/>
    <property type="evidence" value="ECO:0007669"/>
    <property type="project" value="InterPro"/>
</dbReference>
<gene>
    <name evidence="2" type="ORF">JGI25_01501</name>
</gene>